<evidence type="ECO:0000313" key="1">
    <source>
        <dbReference type="EMBL" id="QWS32717.1"/>
    </source>
</evidence>
<protein>
    <submittedName>
        <fullName evidence="1">GNAT family N-acetyltransferase</fullName>
    </submittedName>
</protein>
<organism evidence="1 2">
    <name type="scientific">Curtobacterium aetherium</name>
    <dbReference type="NCBI Taxonomy" id="2841594"/>
    <lineage>
        <taxon>Bacteria</taxon>
        <taxon>Bacillati</taxon>
        <taxon>Actinomycetota</taxon>
        <taxon>Actinomycetes</taxon>
        <taxon>Micrococcales</taxon>
        <taxon>Microbacteriaceae</taxon>
        <taxon>Curtobacterium</taxon>
    </lineage>
</organism>
<reference evidence="1" key="1">
    <citation type="submission" date="2021-06" db="EMBL/GenBank/DDBJ databases">
        <authorList>
            <person name="Ellington A.J."/>
            <person name="Bryan N.C."/>
            <person name="Christner B.C."/>
            <person name="Reisch C.R."/>
        </authorList>
    </citation>
    <scope>NUCLEOTIDE SEQUENCE</scope>
    <source>
        <strain evidence="1">L6-1</strain>
    </source>
</reference>
<dbReference type="EMBL" id="CP076544">
    <property type="protein sequence ID" value="QWS32717.1"/>
    <property type="molecule type" value="Genomic_DNA"/>
</dbReference>
<proteinExistence type="predicted"/>
<evidence type="ECO:0000313" key="2">
    <source>
        <dbReference type="Proteomes" id="UP000681794"/>
    </source>
</evidence>
<keyword evidence="2" id="KW-1185">Reference proteome</keyword>
<accession>A0ACD1E277</accession>
<sequence>MVIRGDLTALEVITPELARRIVRRDERPGDDWHAEYPFVDELVPLRSLAAATSTDPVFTMYLVRRTSDGAAVGGIGFSGPPDGSGVVEFGYGFVPSARGAGLATEAVALALRLAADGGAETAVADTDAVNVASQRVLEKNGFVEVERSATLVTYRRSLARRDALRPGEDGAR</sequence>
<dbReference type="Proteomes" id="UP000681794">
    <property type="component" value="Chromosome"/>
</dbReference>
<gene>
    <name evidence="1" type="ORF">KM842_10545</name>
</gene>
<name>A0ACD1E277_9MICO</name>